<name>A0A1I0CQ55_9FIRM</name>
<proteinExistence type="predicted"/>
<dbReference type="Proteomes" id="UP000198558">
    <property type="component" value="Unassembled WGS sequence"/>
</dbReference>
<accession>A0A1I0CQ55</accession>
<protein>
    <submittedName>
        <fullName evidence="1">Uncharacterized protein</fullName>
    </submittedName>
</protein>
<dbReference type="AlphaFoldDB" id="A0A1I0CQ55"/>
<evidence type="ECO:0000313" key="1">
    <source>
        <dbReference type="EMBL" id="SET21643.1"/>
    </source>
</evidence>
<dbReference type="GeneID" id="78289731"/>
<organism evidence="1 2">
    <name type="scientific">Thomasclavelia cocleata</name>
    <dbReference type="NCBI Taxonomy" id="69824"/>
    <lineage>
        <taxon>Bacteria</taxon>
        <taxon>Bacillati</taxon>
        <taxon>Bacillota</taxon>
        <taxon>Erysipelotrichia</taxon>
        <taxon>Erysipelotrichales</taxon>
        <taxon>Coprobacillaceae</taxon>
        <taxon>Thomasclavelia</taxon>
    </lineage>
</organism>
<sequence length="53" mass="6456">MLNTAEIREYISYHISSAWNDNRRIKLDSNIVNELVNELREEYEKELKMLLEE</sequence>
<gene>
    <name evidence="1" type="ORF">SAMN04489758_103161</name>
</gene>
<keyword evidence="2" id="KW-1185">Reference proteome</keyword>
<dbReference type="EMBL" id="FOIN01000003">
    <property type="protein sequence ID" value="SET21643.1"/>
    <property type="molecule type" value="Genomic_DNA"/>
</dbReference>
<reference evidence="2" key="1">
    <citation type="submission" date="2016-10" db="EMBL/GenBank/DDBJ databases">
        <authorList>
            <person name="Varghese N."/>
            <person name="Submissions S."/>
        </authorList>
    </citation>
    <scope>NUCLEOTIDE SEQUENCE [LARGE SCALE GENOMIC DNA]</scope>
    <source>
        <strain evidence="2">DSM 1551</strain>
    </source>
</reference>
<dbReference type="RefSeq" id="WP_157796060.1">
    <property type="nucleotide sequence ID" value="NZ_FOIN01000003.1"/>
</dbReference>
<evidence type="ECO:0000313" key="2">
    <source>
        <dbReference type="Proteomes" id="UP000198558"/>
    </source>
</evidence>